<protein>
    <submittedName>
        <fullName evidence="3">Uncharacterized protein</fullName>
    </submittedName>
</protein>
<proteinExistence type="predicted"/>
<evidence type="ECO:0000313" key="3">
    <source>
        <dbReference type="EMBL" id="CAK9190606.1"/>
    </source>
</evidence>
<sequence length="323" mass="34593">MATTCSSVAAPSPMLSSSGGRIPTTAKIQPSFQSTSCSQICCLWTSSGKPVCTISRSLQTSLRNLTKEFARNWSTCGSRALLCQVPSSSSWRSARHSSGCSYYAWSSLPTQVFEESCGGGVILQSSFCCSNFSGRLQITRREEGGGRKRHAGKIRAYVRLDPGGGGGRGPNGDNNGIGRVVFNLALAGGLTYLTVTGKLGWVFDAFISLWLLVILVPIVSIVAFLWFADREIVSGSCPNCGNAFQVLEFTVRDEQQFCPYCSQPFKLKGKEFVRDGPQFSAHQSAGFQSPFGGFGQRKSTAPEASAESPGAIVDVEAEVVDKD</sequence>
<dbReference type="Proteomes" id="UP001497512">
    <property type="component" value="Chromosome 1"/>
</dbReference>
<dbReference type="PANTHER" id="PTHR36785">
    <property type="entry name" value="OS05G0502500 PROTEIN"/>
    <property type="match status" value="1"/>
</dbReference>
<keyword evidence="2" id="KW-0472">Membrane</keyword>
<feature type="compositionally biased region" description="Polar residues" evidence="1">
    <location>
        <begin position="1"/>
        <end position="19"/>
    </location>
</feature>
<evidence type="ECO:0000313" key="4">
    <source>
        <dbReference type="Proteomes" id="UP001497512"/>
    </source>
</evidence>
<organism evidence="3 4">
    <name type="scientific">Sphagnum troendelagicum</name>
    <dbReference type="NCBI Taxonomy" id="128251"/>
    <lineage>
        <taxon>Eukaryota</taxon>
        <taxon>Viridiplantae</taxon>
        <taxon>Streptophyta</taxon>
        <taxon>Embryophyta</taxon>
        <taxon>Bryophyta</taxon>
        <taxon>Sphagnophytina</taxon>
        <taxon>Sphagnopsida</taxon>
        <taxon>Sphagnales</taxon>
        <taxon>Sphagnaceae</taxon>
        <taxon>Sphagnum</taxon>
    </lineage>
</organism>
<reference evidence="3 4" key="1">
    <citation type="submission" date="2024-02" db="EMBL/GenBank/DDBJ databases">
        <authorList>
            <consortium name="ELIXIR-Norway"/>
            <consortium name="Elixir Norway"/>
        </authorList>
    </citation>
    <scope>NUCLEOTIDE SEQUENCE [LARGE SCALE GENOMIC DNA]</scope>
</reference>
<keyword evidence="4" id="KW-1185">Reference proteome</keyword>
<evidence type="ECO:0000256" key="2">
    <source>
        <dbReference type="SAM" id="Phobius"/>
    </source>
</evidence>
<feature type="region of interest" description="Disordered" evidence="1">
    <location>
        <begin position="1"/>
        <end position="21"/>
    </location>
</feature>
<keyword evidence="2" id="KW-1133">Transmembrane helix</keyword>
<name>A0ABP0TAM2_9BRYO</name>
<dbReference type="EMBL" id="OZ019893">
    <property type="protein sequence ID" value="CAK9190606.1"/>
    <property type="molecule type" value="Genomic_DNA"/>
</dbReference>
<keyword evidence="2" id="KW-0812">Transmembrane</keyword>
<dbReference type="PANTHER" id="PTHR36785:SF1">
    <property type="entry name" value="OS05G0502500 PROTEIN"/>
    <property type="match status" value="1"/>
</dbReference>
<feature type="transmembrane region" description="Helical" evidence="2">
    <location>
        <begin position="176"/>
        <end position="195"/>
    </location>
</feature>
<feature type="transmembrane region" description="Helical" evidence="2">
    <location>
        <begin position="207"/>
        <end position="228"/>
    </location>
</feature>
<gene>
    <name evidence="3" type="ORF">CSSPTR1EN2_LOCUS974</name>
</gene>
<accession>A0ABP0TAM2</accession>
<feature type="region of interest" description="Disordered" evidence="1">
    <location>
        <begin position="281"/>
        <end position="323"/>
    </location>
</feature>
<evidence type="ECO:0000256" key="1">
    <source>
        <dbReference type="SAM" id="MobiDB-lite"/>
    </source>
</evidence>